<dbReference type="Gene3D" id="3.40.50.2300">
    <property type="match status" value="1"/>
</dbReference>
<dbReference type="CDD" id="cd17536">
    <property type="entry name" value="REC_YesN-like"/>
    <property type="match status" value="1"/>
</dbReference>
<comment type="function">
    <text evidence="2">May play the central regulatory role in sporulation. It may be an element of the effector pathway responsible for the activation of sporulation genes in response to nutritional stress. Spo0A may act in concert with spo0H (a sigma factor) to control the expression of some genes that are critical to the sporulation process.</text>
</comment>
<dbReference type="SMART" id="SM00448">
    <property type="entry name" value="REC"/>
    <property type="match status" value="1"/>
</dbReference>
<sequence length="382" mass="43828">MKKIKVLIADDILETRKLIRKMFSIEENKIEIVAEASNGKEVIESIRKFNPDIILMDINMPVLNGLETTEIINEKYPNIIVIIMSVQRENEYLKKAMFAGAKEYIIKPLNYEELYTTIISTYNRYKKKEEIISKLNAIKRESKIISFYGSKGGVGKSIVALNTAIAYSKKYGKKVLLIDLDLYFGDIGMMLNEYKSKTLIDLIDENQTISYENIKEYLFSYNTNLDVLLAPRNPESAEYIKKDIVKKIIDKVKNYYDVIIFDNGVNFGECTLVSLDLSNVIAFVSNMELSSLKNMKIGLKILNTLNYSSKIKVIVNSENTKFGIKHKDILNAFSNEDLSFIPENNKTVKFSINTGIPFYENSKYKDNNMIKSINKLCEKLIS</sequence>
<dbReference type="Proteomes" id="UP001321786">
    <property type="component" value="Chromosome"/>
</dbReference>
<dbReference type="KEGG" id="hprf:HLPR_00530"/>
<dbReference type="AlphaFoldDB" id="A0AAU9EB16"/>
<evidence type="ECO:0000313" key="6">
    <source>
        <dbReference type="Proteomes" id="UP001321786"/>
    </source>
</evidence>
<dbReference type="PANTHER" id="PTHR43228:SF1">
    <property type="entry name" value="TWO-COMPONENT RESPONSE REGULATOR ARR22"/>
    <property type="match status" value="1"/>
</dbReference>
<feature type="domain" description="Response regulatory" evidence="4">
    <location>
        <begin position="5"/>
        <end position="122"/>
    </location>
</feature>
<gene>
    <name evidence="5" type="ORF">HLPR_00530</name>
</gene>
<feature type="modified residue" description="4-aspartylphosphate" evidence="3">
    <location>
        <position position="57"/>
    </location>
</feature>
<dbReference type="RefSeq" id="WP_338536092.1">
    <property type="nucleotide sequence ID" value="NZ_AP028654.1"/>
</dbReference>
<dbReference type="SUPFAM" id="SSF52540">
    <property type="entry name" value="P-loop containing nucleoside triphosphate hydrolases"/>
    <property type="match status" value="1"/>
</dbReference>
<evidence type="ECO:0000313" key="5">
    <source>
        <dbReference type="EMBL" id="BEP27722.1"/>
    </source>
</evidence>
<name>A0AAU9EB16_9FIRM</name>
<dbReference type="EMBL" id="AP028654">
    <property type="protein sequence ID" value="BEP27722.1"/>
    <property type="molecule type" value="Genomic_DNA"/>
</dbReference>
<dbReference type="InterPro" id="IPR052048">
    <property type="entry name" value="ST_Response_Regulator"/>
</dbReference>
<evidence type="ECO:0000256" key="3">
    <source>
        <dbReference type="PROSITE-ProRule" id="PRU00169"/>
    </source>
</evidence>
<dbReference type="Pfam" id="PF13614">
    <property type="entry name" value="AAA_31"/>
    <property type="match status" value="1"/>
</dbReference>
<dbReference type="SUPFAM" id="SSF52172">
    <property type="entry name" value="CheY-like"/>
    <property type="match status" value="1"/>
</dbReference>
<dbReference type="Pfam" id="PF00072">
    <property type="entry name" value="Response_reg"/>
    <property type="match status" value="1"/>
</dbReference>
<dbReference type="PANTHER" id="PTHR43228">
    <property type="entry name" value="TWO-COMPONENT RESPONSE REGULATOR"/>
    <property type="match status" value="1"/>
</dbReference>
<evidence type="ECO:0000259" key="4">
    <source>
        <dbReference type="PROSITE" id="PS50110"/>
    </source>
</evidence>
<dbReference type="InterPro" id="IPR027417">
    <property type="entry name" value="P-loop_NTPase"/>
</dbReference>
<dbReference type="InterPro" id="IPR001789">
    <property type="entry name" value="Sig_transdc_resp-reg_receiver"/>
</dbReference>
<proteinExistence type="predicted"/>
<dbReference type="PROSITE" id="PS50110">
    <property type="entry name" value="RESPONSE_REGULATORY"/>
    <property type="match status" value="1"/>
</dbReference>
<keyword evidence="3" id="KW-0597">Phosphoprotein</keyword>
<reference evidence="5 6" key="1">
    <citation type="submission" date="2023-08" db="EMBL/GenBank/DDBJ databases">
        <title>Helicovermis profunda gen. nov., sp. nov., a novel mesophilic, fermentative bacterium within the Bacillota from a deep-sea hydrothermal vent chimney.</title>
        <authorList>
            <person name="Miyazaki U."/>
            <person name="Mizutani D."/>
            <person name="Hashimoto Y."/>
            <person name="Tame A."/>
            <person name="Sawayama S."/>
            <person name="Miyazaki J."/>
            <person name="Takai K."/>
            <person name="Nakagawa S."/>
        </authorList>
    </citation>
    <scope>NUCLEOTIDE SEQUENCE [LARGE SCALE GENOMIC DNA]</scope>
    <source>
        <strain evidence="5 6">S502</strain>
    </source>
</reference>
<dbReference type="InterPro" id="IPR025669">
    <property type="entry name" value="AAA_dom"/>
</dbReference>
<dbReference type="InterPro" id="IPR011006">
    <property type="entry name" value="CheY-like_superfamily"/>
</dbReference>
<evidence type="ECO:0000256" key="2">
    <source>
        <dbReference type="ARBA" id="ARBA00024867"/>
    </source>
</evidence>
<dbReference type="Gene3D" id="3.40.50.300">
    <property type="entry name" value="P-loop containing nucleotide triphosphate hydrolases"/>
    <property type="match status" value="1"/>
</dbReference>
<keyword evidence="6" id="KW-1185">Reference proteome</keyword>
<accession>A0AAU9EB16</accession>
<dbReference type="GO" id="GO:0000160">
    <property type="term" value="P:phosphorelay signal transduction system"/>
    <property type="evidence" value="ECO:0007669"/>
    <property type="project" value="InterPro"/>
</dbReference>
<organism evidence="5 6">
    <name type="scientific">Helicovermis profundi</name>
    <dbReference type="NCBI Taxonomy" id="3065157"/>
    <lineage>
        <taxon>Bacteria</taxon>
        <taxon>Bacillati</taxon>
        <taxon>Bacillota</taxon>
        <taxon>Clostridia</taxon>
        <taxon>Helicovermis</taxon>
    </lineage>
</organism>
<protein>
    <recommendedName>
        <fullName evidence="1">Stage 0 sporulation protein A homolog</fullName>
    </recommendedName>
</protein>
<evidence type="ECO:0000256" key="1">
    <source>
        <dbReference type="ARBA" id="ARBA00018672"/>
    </source>
</evidence>